<dbReference type="SUPFAM" id="SSF46955">
    <property type="entry name" value="Putative DNA-binding domain"/>
    <property type="match status" value="1"/>
</dbReference>
<feature type="domain" description="Helix-turn-helix" evidence="1">
    <location>
        <begin position="3"/>
        <end position="46"/>
    </location>
</feature>
<sequence>MLAERIKQTERTLSEWRIRGDGPAYIRVGRTVRYRPEAVDEWLLSREFTGTAQEAH</sequence>
<keyword evidence="3" id="KW-1185">Reference proteome</keyword>
<comment type="caution">
    <text evidence="2">The sequence shown here is derived from an EMBL/GenBank/DDBJ whole genome shotgun (WGS) entry which is preliminary data.</text>
</comment>
<dbReference type="Gene3D" id="1.10.10.10">
    <property type="entry name" value="Winged helix-like DNA-binding domain superfamily/Winged helix DNA-binding domain"/>
    <property type="match status" value="1"/>
</dbReference>
<evidence type="ECO:0000313" key="3">
    <source>
        <dbReference type="Proteomes" id="UP000598426"/>
    </source>
</evidence>
<organism evidence="2 3">
    <name type="scientific">Microbacterium helvum</name>
    <dbReference type="NCBI Taxonomy" id="2773713"/>
    <lineage>
        <taxon>Bacteria</taxon>
        <taxon>Bacillati</taxon>
        <taxon>Actinomycetota</taxon>
        <taxon>Actinomycetes</taxon>
        <taxon>Micrococcales</taxon>
        <taxon>Microbacteriaceae</taxon>
        <taxon>Microbacterium</taxon>
    </lineage>
</organism>
<gene>
    <name evidence="2" type="ORF">IF188_06900</name>
</gene>
<dbReference type="InterPro" id="IPR009061">
    <property type="entry name" value="DNA-bd_dom_put_sf"/>
</dbReference>
<evidence type="ECO:0000259" key="1">
    <source>
        <dbReference type="Pfam" id="PF12728"/>
    </source>
</evidence>
<name>A0ABR8NLA4_9MICO</name>
<dbReference type="InterPro" id="IPR036388">
    <property type="entry name" value="WH-like_DNA-bd_sf"/>
</dbReference>
<proteinExistence type="predicted"/>
<dbReference type="Pfam" id="PF12728">
    <property type="entry name" value="HTH_17"/>
    <property type="match status" value="1"/>
</dbReference>
<dbReference type="EMBL" id="JACXZS010000003">
    <property type="protein sequence ID" value="MBD3941424.1"/>
    <property type="molecule type" value="Genomic_DNA"/>
</dbReference>
<reference evidence="2 3" key="1">
    <citation type="submission" date="2020-09" db="EMBL/GenBank/DDBJ databases">
        <title>Isolation and identification of active actinomycetes.</title>
        <authorList>
            <person name="Li X."/>
        </authorList>
    </citation>
    <scope>NUCLEOTIDE SEQUENCE [LARGE SCALE GENOMIC DNA]</scope>
    <source>
        <strain evidence="2 3">NEAU-LLC</strain>
    </source>
</reference>
<protein>
    <submittedName>
        <fullName evidence="2">Helix-turn-helix domain-containing protein</fullName>
    </submittedName>
</protein>
<dbReference type="InterPro" id="IPR041657">
    <property type="entry name" value="HTH_17"/>
</dbReference>
<accession>A0ABR8NLA4</accession>
<dbReference type="Proteomes" id="UP000598426">
    <property type="component" value="Unassembled WGS sequence"/>
</dbReference>
<evidence type="ECO:0000313" key="2">
    <source>
        <dbReference type="EMBL" id="MBD3941424.1"/>
    </source>
</evidence>